<gene>
    <name evidence="2" type="ORF">BG015_007924</name>
</gene>
<dbReference type="AlphaFoldDB" id="A0A9P5VAX4"/>
<sequence length="154" mass="17250">MGGYQSVSSATNDEGGSLSASSSSCSAQPTVSLPIEFHSSRIKNIPFGAHSNKRSAHSKLLESDYKRRRRIVQDIAKMRDNLAQDDIQRYQDLKTMRKPQHDILIGLIGESNNKLSSTLQDSNNRMIQILEKNATFQQQVFAALTTLIQKLEEK</sequence>
<keyword evidence="3" id="KW-1185">Reference proteome</keyword>
<feature type="compositionally biased region" description="Polar residues" evidence="1">
    <location>
        <begin position="1"/>
        <end position="14"/>
    </location>
</feature>
<dbReference type="EMBL" id="JAAAUQ010000435">
    <property type="protein sequence ID" value="KAF9150270.1"/>
    <property type="molecule type" value="Genomic_DNA"/>
</dbReference>
<organism evidence="2 3">
    <name type="scientific">Linnemannia schmuckeri</name>
    <dbReference type="NCBI Taxonomy" id="64567"/>
    <lineage>
        <taxon>Eukaryota</taxon>
        <taxon>Fungi</taxon>
        <taxon>Fungi incertae sedis</taxon>
        <taxon>Mucoromycota</taxon>
        <taxon>Mortierellomycotina</taxon>
        <taxon>Mortierellomycetes</taxon>
        <taxon>Mortierellales</taxon>
        <taxon>Mortierellaceae</taxon>
        <taxon>Linnemannia</taxon>
    </lineage>
</organism>
<dbReference type="Proteomes" id="UP000748756">
    <property type="component" value="Unassembled WGS sequence"/>
</dbReference>
<proteinExistence type="predicted"/>
<accession>A0A9P5VAX4</accession>
<name>A0A9P5VAX4_9FUNG</name>
<feature type="compositionally biased region" description="Low complexity" evidence="1">
    <location>
        <begin position="17"/>
        <end position="26"/>
    </location>
</feature>
<protein>
    <submittedName>
        <fullName evidence="2">Uncharacterized protein</fullName>
    </submittedName>
</protein>
<evidence type="ECO:0000256" key="1">
    <source>
        <dbReference type="SAM" id="MobiDB-lite"/>
    </source>
</evidence>
<evidence type="ECO:0000313" key="3">
    <source>
        <dbReference type="Proteomes" id="UP000748756"/>
    </source>
</evidence>
<evidence type="ECO:0000313" key="2">
    <source>
        <dbReference type="EMBL" id="KAF9150270.1"/>
    </source>
</evidence>
<reference evidence="2" key="1">
    <citation type="journal article" date="2020" name="Fungal Divers.">
        <title>Resolving the Mortierellaceae phylogeny through synthesis of multi-gene phylogenetics and phylogenomics.</title>
        <authorList>
            <person name="Vandepol N."/>
            <person name="Liber J."/>
            <person name="Desiro A."/>
            <person name="Na H."/>
            <person name="Kennedy M."/>
            <person name="Barry K."/>
            <person name="Grigoriev I.V."/>
            <person name="Miller A.N."/>
            <person name="O'Donnell K."/>
            <person name="Stajich J.E."/>
            <person name="Bonito G."/>
        </authorList>
    </citation>
    <scope>NUCLEOTIDE SEQUENCE</scope>
    <source>
        <strain evidence="2">NRRL 6426</strain>
    </source>
</reference>
<comment type="caution">
    <text evidence="2">The sequence shown here is derived from an EMBL/GenBank/DDBJ whole genome shotgun (WGS) entry which is preliminary data.</text>
</comment>
<feature type="region of interest" description="Disordered" evidence="1">
    <location>
        <begin position="1"/>
        <end position="26"/>
    </location>
</feature>